<name>A0A222WUY0_9BACL</name>
<keyword evidence="2" id="KW-1133">Transmembrane helix</keyword>
<keyword evidence="2" id="KW-0812">Transmembrane</keyword>
<dbReference type="PANTHER" id="PTHR30383">
    <property type="entry name" value="THIOESTERASE 1/PROTEASE 1/LYSOPHOSPHOLIPASE L1"/>
    <property type="match status" value="1"/>
</dbReference>
<dbReference type="Proteomes" id="UP000214666">
    <property type="component" value="Chromosome"/>
</dbReference>
<dbReference type="InterPro" id="IPR036514">
    <property type="entry name" value="SGNH_hydro_sf"/>
</dbReference>
<feature type="domain" description="SGNH hydrolase-type esterase" evidence="3">
    <location>
        <begin position="81"/>
        <end position="275"/>
    </location>
</feature>
<organism evidence="4 5">
    <name type="scientific">Paenibacillus kribbensis</name>
    <dbReference type="NCBI Taxonomy" id="172713"/>
    <lineage>
        <taxon>Bacteria</taxon>
        <taxon>Bacillati</taxon>
        <taxon>Bacillota</taxon>
        <taxon>Bacilli</taxon>
        <taxon>Bacillales</taxon>
        <taxon>Paenibacillaceae</taxon>
        <taxon>Paenibacillus</taxon>
    </lineage>
</organism>
<dbReference type="PANTHER" id="PTHR30383:SF27">
    <property type="entry name" value="SPORE GERMINATION LIPASE LIPC"/>
    <property type="match status" value="1"/>
</dbReference>
<gene>
    <name evidence="4" type="ORF">B4V02_10995</name>
</gene>
<keyword evidence="5" id="KW-1185">Reference proteome</keyword>
<proteinExistence type="predicted"/>
<dbReference type="SUPFAM" id="SSF52266">
    <property type="entry name" value="SGNH hydrolase"/>
    <property type="match status" value="1"/>
</dbReference>
<dbReference type="InterPro" id="IPR051532">
    <property type="entry name" value="Ester_Hydrolysis_Enzymes"/>
</dbReference>
<dbReference type="Pfam" id="PF13472">
    <property type="entry name" value="Lipase_GDSL_2"/>
    <property type="match status" value="1"/>
</dbReference>
<evidence type="ECO:0000313" key="4">
    <source>
        <dbReference type="EMBL" id="ASR49926.1"/>
    </source>
</evidence>
<feature type="transmembrane region" description="Helical" evidence="2">
    <location>
        <begin position="18"/>
        <end position="42"/>
    </location>
</feature>
<dbReference type="Gene3D" id="3.40.50.1110">
    <property type="entry name" value="SGNH hydrolase"/>
    <property type="match status" value="1"/>
</dbReference>
<dbReference type="KEGG" id="pkb:B4V02_10995"/>
<evidence type="ECO:0000256" key="1">
    <source>
        <dbReference type="SAM" id="MobiDB-lite"/>
    </source>
</evidence>
<evidence type="ECO:0000259" key="3">
    <source>
        <dbReference type="Pfam" id="PF13472"/>
    </source>
</evidence>
<feature type="compositionally biased region" description="Basic and acidic residues" evidence="1">
    <location>
        <begin position="290"/>
        <end position="299"/>
    </location>
</feature>
<dbReference type="OrthoDB" id="252349at2"/>
<dbReference type="AlphaFoldDB" id="A0A222WUY0"/>
<sequence length="316" mass="33598">MFISLSYQEGTRVNSSKWIWRSVGSISIAATLLLLYGFIAAVRSITAPELMVSTPPVNTGSSQTPAAPAAATQTGEFRVAAIGDSLAKGTGDDSGSGFVRRSVTLLNGQEGHKAQLINNLGINGLTTQGLLTKLDEPGVSYVLKKANVIIVSIGGNDLFQGAQAAQTGKEPPTLIGLRKALPEASKRLQKVLTKVGKINPKAKIIYVGLYNPFSDLPEMKVPGNLVVTEWNLAAMAITNQNSNMTLIPTFDLFQQNLSVYLSSDHFHPNGQGYQAIAERIAQGFAVAATKDTDQADREQQSASSQPAEVKKGGNKE</sequence>
<dbReference type="GO" id="GO:0004622">
    <property type="term" value="F:phosphatidylcholine lysophospholipase activity"/>
    <property type="evidence" value="ECO:0007669"/>
    <property type="project" value="TreeGrafter"/>
</dbReference>
<feature type="region of interest" description="Disordered" evidence="1">
    <location>
        <begin position="288"/>
        <end position="316"/>
    </location>
</feature>
<evidence type="ECO:0000256" key="2">
    <source>
        <dbReference type="SAM" id="Phobius"/>
    </source>
</evidence>
<protein>
    <submittedName>
        <fullName evidence="4">Lysophospholipase</fullName>
    </submittedName>
</protein>
<reference evidence="4 5" key="1">
    <citation type="submission" date="2017-03" db="EMBL/GenBank/DDBJ databases">
        <title>Complete genome sequence of Paenibacillus Kribbensis producing bioflocculants.</title>
        <authorList>
            <person name="Lee H.-G."/>
            <person name="Oh H.-M."/>
        </authorList>
    </citation>
    <scope>NUCLEOTIDE SEQUENCE [LARGE SCALE GENOMIC DNA]</scope>
    <source>
        <strain evidence="4 5">AM49</strain>
    </source>
</reference>
<dbReference type="EMBL" id="CP020028">
    <property type="protein sequence ID" value="ASR49926.1"/>
    <property type="molecule type" value="Genomic_DNA"/>
</dbReference>
<keyword evidence="2" id="KW-0472">Membrane</keyword>
<dbReference type="RefSeq" id="WP_094156983.1">
    <property type="nucleotide sequence ID" value="NZ_CP020028.1"/>
</dbReference>
<dbReference type="InterPro" id="IPR013830">
    <property type="entry name" value="SGNH_hydro"/>
</dbReference>
<dbReference type="STRING" id="172713.GCA_001705305_04190"/>
<accession>A0A222WUY0</accession>
<evidence type="ECO:0000313" key="5">
    <source>
        <dbReference type="Proteomes" id="UP000214666"/>
    </source>
</evidence>